<dbReference type="InterPro" id="IPR036134">
    <property type="entry name" value="Crypto/Photolyase_FAD-like_sf"/>
</dbReference>
<dbReference type="STRING" id="1396821.SAMN05444515_11726"/>
<dbReference type="SUPFAM" id="SSF48173">
    <property type="entry name" value="Cryptochrome/photolyase FAD-binding domain"/>
    <property type="match status" value="1"/>
</dbReference>
<dbReference type="OrthoDB" id="5288100at2"/>
<dbReference type="AlphaFoldDB" id="A0A1H7QEX0"/>
<dbReference type="Pfam" id="PF04244">
    <property type="entry name" value="DPRP"/>
    <property type="match status" value="1"/>
</dbReference>
<evidence type="ECO:0000313" key="2">
    <source>
        <dbReference type="Proteomes" id="UP000199256"/>
    </source>
</evidence>
<organism evidence="1 2">
    <name type="scientific">Ectothiorhodospira marina</name>
    <dbReference type="NCBI Taxonomy" id="1396821"/>
    <lineage>
        <taxon>Bacteria</taxon>
        <taxon>Pseudomonadati</taxon>
        <taxon>Pseudomonadota</taxon>
        <taxon>Gammaproteobacteria</taxon>
        <taxon>Chromatiales</taxon>
        <taxon>Ectothiorhodospiraceae</taxon>
        <taxon>Ectothiorhodospira</taxon>
    </lineage>
</organism>
<reference evidence="2" key="1">
    <citation type="submission" date="2016-10" db="EMBL/GenBank/DDBJ databases">
        <authorList>
            <person name="Varghese N."/>
            <person name="Submissions S."/>
        </authorList>
    </citation>
    <scope>NUCLEOTIDE SEQUENCE [LARGE SCALE GENOMIC DNA]</scope>
    <source>
        <strain evidence="2">DSM 241</strain>
    </source>
</reference>
<dbReference type="InterPro" id="IPR014729">
    <property type="entry name" value="Rossmann-like_a/b/a_fold"/>
</dbReference>
<keyword evidence="2" id="KW-1185">Reference proteome</keyword>
<keyword evidence="1" id="KW-0456">Lyase</keyword>
<dbReference type="RefSeq" id="WP_090255064.1">
    <property type="nucleotide sequence ID" value="NZ_FOAA01000017.1"/>
</dbReference>
<dbReference type="GO" id="GO:0016829">
    <property type="term" value="F:lyase activity"/>
    <property type="evidence" value="ECO:0007669"/>
    <property type="project" value="UniProtKB-KW"/>
</dbReference>
<sequence length="508" mass="57962">MTTLRLVLGDQLNASHPWFRQPEDGCVVVMMEIRSETDYVVHHAQKVLAIFAAMRRFAEALQAAGHRVHYLRIGDPGNRQGFAANLQWLAAHYQATRFERMEADEWRVERLLDEASARLGLPTTVVDAAHFLSERGALAQVFSERVPRLEYFYRDMRRCHGILLDDHQKPVGGRWNFDADNRARWPGEPPAPDWPWTPTDVSALWQEIVAAGVRTLGEPGADALGWPLTRSQARAGLQVFIKQALPHFGRFQDAMSTREPLLFHSGLSFALNTKMLHPREVIDAALEAFEAGAVDIAACEGFVRQILGWREYVRGVYWGRMPDYAQTNALDARRPLPRWYWTGETDMVCLRHAIGQSLRLAYAHHIQRLMITGNFALLAGCDPDAVDAWYLGIYIDAFEWVEMPNTRGMSQYADGGLVASKPYAASASYIKRQSDYCKGCRYAATRRHGPDACPFNALYWDFMLRHEADFAANPRMAMPYRAWQRMDESERDATLTHARYLLEWLDTL</sequence>
<dbReference type="InterPro" id="IPR052551">
    <property type="entry name" value="UV-DNA_repair_photolyase"/>
</dbReference>
<dbReference type="Gene3D" id="1.10.579.10">
    <property type="entry name" value="DNA Cyclobutane Dipyrimidine Photolyase, subunit A, domain 3"/>
    <property type="match status" value="1"/>
</dbReference>
<dbReference type="InterPro" id="IPR007357">
    <property type="entry name" value="PhrB-like"/>
</dbReference>
<proteinExistence type="predicted"/>
<dbReference type="EMBL" id="FOAA01000017">
    <property type="protein sequence ID" value="SEL46055.1"/>
    <property type="molecule type" value="Genomic_DNA"/>
</dbReference>
<dbReference type="Gene3D" id="1.10.10.1710">
    <property type="entry name" value="Deoxyribodipyrimidine photolyase-related"/>
    <property type="match status" value="1"/>
</dbReference>
<name>A0A1H7QEX0_9GAMM</name>
<dbReference type="PANTHER" id="PTHR38657">
    <property type="entry name" value="SLR1343 PROTEIN"/>
    <property type="match status" value="1"/>
</dbReference>
<gene>
    <name evidence="1" type="ORF">SAMN05444515_11726</name>
</gene>
<accession>A0A1H7QEX0</accession>
<protein>
    <submittedName>
        <fullName evidence="1">Deoxyribodipyrimidine photolyase-related protein</fullName>
    </submittedName>
</protein>
<dbReference type="Gene3D" id="1.25.40.80">
    <property type="match status" value="1"/>
</dbReference>
<dbReference type="PANTHER" id="PTHR38657:SF1">
    <property type="entry name" value="SLR1343 PROTEIN"/>
    <property type="match status" value="1"/>
</dbReference>
<dbReference type="Gene3D" id="3.40.50.620">
    <property type="entry name" value="HUPs"/>
    <property type="match status" value="1"/>
</dbReference>
<evidence type="ECO:0000313" key="1">
    <source>
        <dbReference type="EMBL" id="SEL46055.1"/>
    </source>
</evidence>
<dbReference type="Proteomes" id="UP000199256">
    <property type="component" value="Unassembled WGS sequence"/>
</dbReference>